<dbReference type="PANTHER" id="PTHR23303">
    <property type="entry name" value="CARBOXYPEPTIDASE REGULATORY REGION-CONTAINING"/>
    <property type="match status" value="1"/>
</dbReference>
<name>A0A0C2CUQ2_9BACT</name>
<evidence type="ECO:0000313" key="6">
    <source>
        <dbReference type="Proteomes" id="UP000031599"/>
    </source>
</evidence>
<feature type="domain" description="PDZ" evidence="4">
    <location>
        <begin position="906"/>
        <end position="966"/>
    </location>
</feature>
<keyword evidence="3" id="KW-0472">Membrane</keyword>
<dbReference type="SUPFAM" id="SSF50156">
    <property type="entry name" value="PDZ domain-like"/>
    <property type="match status" value="1"/>
</dbReference>
<feature type="region of interest" description="Disordered" evidence="2">
    <location>
        <begin position="575"/>
        <end position="600"/>
    </location>
</feature>
<dbReference type="InterPro" id="IPR036034">
    <property type="entry name" value="PDZ_sf"/>
</dbReference>
<dbReference type="InterPro" id="IPR013784">
    <property type="entry name" value="Carb-bd-like_fold"/>
</dbReference>
<evidence type="ECO:0000256" key="3">
    <source>
        <dbReference type="SAM" id="Phobius"/>
    </source>
</evidence>
<dbReference type="InterPro" id="IPR008969">
    <property type="entry name" value="CarboxyPept-like_regulatory"/>
</dbReference>
<dbReference type="SMART" id="SM00228">
    <property type="entry name" value="PDZ"/>
    <property type="match status" value="1"/>
</dbReference>
<dbReference type="RefSeq" id="WP_146660326.1">
    <property type="nucleotide sequence ID" value="NZ_JMCC02000065.1"/>
</dbReference>
<dbReference type="GO" id="GO:0030246">
    <property type="term" value="F:carbohydrate binding"/>
    <property type="evidence" value="ECO:0007669"/>
    <property type="project" value="InterPro"/>
</dbReference>
<dbReference type="EMBL" id="JMCC02000065">
    <property type="protein sequence ID" value="KIG14851.1"/>
    <property type="molecule type" value="Genomic_DNA"/>
</dbReference>
<dbReference type="Gene3D" id="2.30.42.10">
    <property type="match status" value="1"/>
</dbReference>
<dbReference type="PANTHER" id="PTHR23303:SF14">
    <property type="entry name" value="BOS COMPLEX SUBUNIT NOMO1-RELATED"/>
    <property type="match status" value="1"/>
</dbReference>
<dbReference type="Pfam" id="PF13620">
    <property type="entry name" value="CarboxypepD_reg"/>
    <property type="match status" value="2"/>
</dbReference>
<evidence type="ECO:0000259" key="4">
    <source>
        <dbReference type="PROSITE" id="PS50106"/>
    </source>
</evidence>
<dbReference type="PROSITE" id="PS50106">
    <property type="entry name" value="PDZ"/>
    <property type="match status" value="1"/>
</dbReference>
<dbReference type="InterPro" id="IPR001478">
    <property type="entry name" value="PDZ"/>
</dbReference>
<protein>
    <recommendedName>
        <fullName evidence="4">PDZ domain-containing protein</fullName>
    </recommendedName>
</protein>
<comment type="caution">
    <text evidence="5">The sequence shown here is derived from an EMBL/GenBank/DDBJ whole genome shotgun (WGS) entry which is preliminary data.</text>
</comment>
<dbReference type="Pfam" id="PF17820">
    <property type="entry name" value="PDZ_6"/>
    <property type="match status" value="1"/>
</dbReference>
<dbReference type="InterPro" id="IPR051417">
    <property type="entry name" value="SDr/BOS_complex"/>
</dbReference>
<dbReference type="Gene3D" id="2.60.40.1120">
    <property type="entry name" value="Carboxypeptidase-like, regulatory domain"/>
    <property type="match status" value="4"/>
</dbReference>
<dbReference type="SUPFAM" id="SSF49452">
    <property type="entry name" value="Starch-binding domain-like"/>
    <property type="match status" value="2"/>
</dbReference>
<keyword evidence="3" id="KW-1133">Transmembrane helix</keyword>
<dbReference type="InterPro" id="IPR041489">
    <property type="entry name" value="PDZ_6"/>
</dbReference>
<feature type="transmembrane region" description="Helical" evidence="3">
    <location>
        <begin position="7"/>
        <end position="29"/>
    </location>
</feature>
<reference evidence="5 6" key="1">
    <citation type="submission" date="2014-12" db="EMBL/GenBank/DDBJ databases">
        <title>Genome assembly of Enhygromyxa salina DSM 15201.</title>
        <authorList>
            <person name="Sharma G."/>
            <person name="Subramanian S."/>
        </authorList>
    </citation>
    <scope>NUCLEOTIDE SEQUENCE [LARGE SCALE GENOMIC DNA]</scope>
    <source>
        <strain evidence="5 6">DSM 15201</strain>
    </source>
</reference>
<keyword evidence="1" id="KW-0732">Signal</keyword>
<keyword evidence="3" id="KW-0812">Transmembrane</keyword>
<sequence>MPSPNRTLALSFGGFAILVVALLLGWKLYKSNAPALEPGGPGATTVVDAGDVIKAPGKRERADLQLAAKASIRGVVRDPAGQPIANAQVCGFAVRDAVRDALRGLGDGQPRCTTTEADGHYRLDGLWPVPTNIEASAPTFKPARWQTRDDTGQLRDEVRLTPGGEAVDIDLLLQPGGVLVKGVVRDITGGEIEGAVVIGRPRGIMAAGLAVTRTGDDGRFELWAAPGSLSILARSEGYADGDVPGVAPGALIEVFLTPESVLVGQVIHAQTKQPVSDVTVRVSGRRMGQSDHSTRTDDDGWYRLDRLEPGTYKPIAQADELYGEAAEQVNLGLGETSDPVQILVHPAFLVSGTVSIAGGEGRPCPDGSILLRADQRTHGRDRLDDEGVAELRGVLPGVYQVEVRCDGYITEDSYPAIELVDASLTGLSWTVREGLAIRGEVVDDAGSPVADISIAANALLAGDDARGRKTDDASRSDEAGHFELTGLLPGRYEVSLSSRSGRPGPDPIPVELLAGADVNDLRLVLPAVGQLRGHLLDERGQGVAGVWVAAAPVGAARGQSAQTDDAGAFAFQALQPGPTRVSPTPRSGLRAPGTTDDDPQGQVIEVVANETVELDLIVETQAGVIRGAVVDEHGSPVADAFVDAERMSDRAGASARSSRQAMRWSWGRKPVLTDQDGRFELDELPDGVFLVRAHRKGGGEASLEEVAIGADVELVIATTGSLGGTVVDPGNPAPERFRVVARDPEQGISIGDEFFRTNGVWALRELPPGSYSLSASSSAGTTELEVVLGEGEQRDDLVLELESRVTIRGRIIDLDTREGIAGFEVNAAGPGGGRRRLRVGDLGGDAANVTDADGRFELPEVPSGRTRIIARLRTGGADKPYDFAFTVREIQPTPAVQDIGDIEAIARRVERGKQPGELGYTIVEPDPSAAPEDSKIVVALVRPGGPAAAAGLEVGAVIESVDGHAIGGDANRYRTLSQVPAGATITLGLEQGASVKITAAAPL</sequence>
<proteinExistence type="predicted"/>
<evidence type="ECO:0000313" key="5">
    <source>
        <dbReference type="EMBL" id="KIG14851.1"/>
    </source>
</evidence>
<dbReference type="Proteomes" id="UP000031599">
    <property type="component" value="Unassembled WGS sequence"/>
</dbReference>
<gene>
    <name evidence="5" type="ORF">DB30_06305</name>
</gene>
<dbReference type="AlphaFoldDB" id="A0A0C2CUQ2"/>
<evidence type="ECO:0000256" key="2">
    <source>
        <dbReference type="SAM" id="MobiDB-lite"/>
    </source>
</evidence>
<accession>A0A0C2CUQ2</accession>
<evidence type="ECO:0000256" key="1">
    <source>
        <dbReference type="ARBA" id="ARBA00022729"/>
    </source>
</evidence>
<dbReference type="SUPFAM" id="SSF49464">
    <property type="entry name" value="Carboxypeptidase regulatory domain-like"/>
    <property type="match status" value="3"/>
</dbReference>
<organism evidence="5 6">
    <name type="scientific">Enhygromyxa salina</name>
    <dbReference type="NCBI Taxonomy" id="215803"/>
    <lineage>
        <taxon>Bacteria</taxon>
        <taxon>Pseudomonadati</taxon>
        <taxon>Myxococcota</taxon>
        <taxon>Polyangia</taxon>
        <taxon>Nannocystales</taxon>
        <taxon>Nannocystaceae</taxon>
        <taxon>Enhygromyxa</taxon>
    </lineage>
</organism>